<name>A0A916RXW7_9HYPH</name>
<feature type="domain" description="Peptidoglycan binding-like" evidence="2">
    <location>
        <begin position="121"/>
        <end position="163"/>
    </location>
</feature>
<dbReference type="SUPFAM" id="SSF47090">
    <property type="entry name" value="PGBD-like"/>
    <property type="match status" value="2"/>
</dbReference>
<sequence length="266" mass="27986">MKSRTAKQPKRRKARKSLLYAGVSRLATAVARNPVSFGGSTAFLVTLAVVSVNALWNQAQVHPSAFVSTRAPLMPVKAIPTPTPAPAEVRSEVPPRVDTPAPAVELSDNGPTGSITPPMGDSNVRSIQQVLNGLGLYQGPVDGLTGPQTRTAVENYRRIVGLSAGSDIDEALLIQLGLSKAPAAERKEASLKPAQASAPVSSDASAIKRVQAGLRAFGHTEIQVDGVLGKGTREAIREFQSLFGLKVNGEVSRELIAKMQEIGLAE</sequence>
<protein>
    <submittedName>
        <fullName evidence="3">Peptidoglycan-binding protein</fullName>
    </submittedName>
</protein>
<dbReference type="Proteomes" id="UP000636264">
    <property type="component" value="Unassembled WGS sequence"/>
</dbReference>
<dbReference type="Pfam" id="PF01471">
    <property type="entry name" value="PG_binding_1"/>
    <property type="match status" value="2"/>
</dbReference>
<evidence type="ECO:0000259" key="2">
    <source>
        <dbReference type="Pfam" id="PF01471"/>
    </source>
</evidence>
<proteinExistence type="predicted"/>
<reference evidence="3" key="1">
    <citation type="journal article" date="2014" name="Int. J. Syst. Evol. Microbiol.">
        <title>Complete genome sequence of Corynebacterium casei LMG S-19264T (=DSM 44701T), isolated from a smear-ripened cheese.</title>
        <authorList>
            <consortium name="US DOE Joint Genome Institute (JGI-PGF)"/>
            <person name="Walter F."/>
            <person name="Albersmeier A."/>
            <person name="Kalinowski J."/>
            <person name="Ruckert C."/>
        </authorList>
    </citation>
    <scope>NUCLEOTIDE SEQUENCE</scope>
    <source>
        <strain evidence="3">CGMCC 1.15320</strain>
    </source>
</reference>
<dbReference type="InterPro" id="IPR036366">
    <property type="entry name" value="PGBDSf"/>
</dbReference>
<accession>A0A916RXW7</accession>
<keyword evidence="4" id="KW-1185">Reference proteome</keyword>
<dbReference type="InterPro" id="IPR036365">
    <property type="entry name" value="PGBD-like_sf"/>
</dbReference>
<gene>
    <name evidence="3" type="ORF">GCM10011385_32610</name>
</gene>
<dbReference type="Gene3D" id="1.10.101.10">
    <property type="entry name" value="PGBD-like superfamily/PGBD"/>
    <property type="match status" value="2"/>
</dbReference>
<dbReference type="InterPro" id="IPR002477">
    <property type="entry name" value="Peptidoglycan-bd-like"/>
</dbReference>
<comment type="caution">
    <text evidence="3">The sequence shown here is derived from an EMBL/GenBank/DDBJ whole genome shotgun (WGS) entry which is preliminary data.</text>
</comment>
<dbReference type="RefSeq" id="WP_188722164.1">
    <property type="nucleotide sequence ID" value="NZ_BMIF01000011.1"/>
</dbReference>
<evidence type="ECO:0000313" key="4">
    <source>
        <dbReference type="Proteomes" id="UP000636264"/>
    </source>
</evidence>
<dbReference type="EMBL" id="BMIF01000011">
    <property type="protein sequence ID" value="GGA76084.1"/>
    <property type="molecule type" value="Genomic_DNA"/>
</dbReference>
<feature type="domain" description="Peptidoglycan binding-like" evidence="2">
    <location>
        <begin position="205"/>
        <end position="259"/>
    </location>
</feature>
<reference evidence="3" key="2">
    <citation type="submission" date="2020-09" db="EMBL/GenBank/DDBJ databases">
        <authorList>
            <person name="Sun Q."/>
            <person name="Zhou Y."/>
        </authorList>
    </citation>
    <scope>NUCLEOTIDE SEQUENCE</scope>
    <source>
        <strain evidence="3">CGMCC 1.15320</strain>
    </source>
</reference>
<feature type="region of interest" description="Disordered" evidence="1">
    <location>
        <begin position="83"/>
        <end position="121"/>
    </location>
</feature>
<dbReference type="AlphaFoldDB" id="A0A916RXW7"/>
<evidence type="ECO:0000256" key="1">
    <source>
        <dbReference type="SAM" id="MobiDB-lite"/>
    </source>
</evidence>
<organism evidence="3 4">
    <name type="scientific">Nitratireductor aestuarii</name>
    <dbReference type="NCBI Taxonomy" id="1735103"/>
    <lineage>
        <taxon>Bacteria</taxon>
        <taxon>Pseudomonadati</taxon>
        <taxon>Pseudomonadota</taxon>
        <taxon>Alphaproteobacteria</taxon>
        <taxon>Hyphomicrobiales</taxon>
        <taxon>Phyllobacteriaceae</taxon>
        <taxon>Nitratireductor</taxon>
    </lineage>
</organism>
<evidence type="ECO:0000313" key="3">
    <source>
        <dbReference type="EMBL" id="GGA76084.1"/>
    </source>
</evidence>